<evidence type="ECO:0000313" key="4">
    <source>
        <dbReference type="Proteomes" id="UP000187404"/>
    </source>
</evidence>
<evidence type="ECO:0000313" key="3">
    <source>
        <dbReference type="EMBL" id="OLR55915.1"/>
    </source>
</evidence>
<comment type="caution">
    <text evidence="3">The sequence shown here is derived from an EMBL/GenBank/DDBJ whole genome shotgun (WGS) entry which is preliminary data.</text>
</comment>
<dbReference type="OrthoDB" id="9784805at2"/>
<keyword evidence="2" id="KW-0812">Transmembrane</keyword>
<evidence type="ECO:0008006" key="5">
    <source>
        <dbReference type="Google" id="ProtNLM"/>
    </source>
</evidence>
<proteinExistence type="predicted"/>
<feature type="region of interest" description="Disordered" evidence="1">
    <location>
        <begin position="340"/>
        <end position="369"/>
    </location>
</feature>
<feature type="transmembrane region" description="Helical" evidence="2">
    <location>
        <begin position="153"/>
        <end position="175"/>
    </location>
</feature>
<name>A0A1Q9JIC4_9FIRM</name>
<protein>
    <recommendedName>
        <fullName evidence="5">DUF1385 domain-containing protein</fullName>
    </recommendedName>
</protein>
<organism evidence="3 4">
    <name type="scientific">Hornefia porci</name>
    <dbReference type="NCBI Taxonomy" id="2652292"/>
    <lineage>
        <taxon>Bacteria</taxon>
        <taxon>Bacillati</taxon>
        <taxon>Bacillota</taxon>
        <taxon>Clostridia</taxon>
        <taxon>Peptostreptococcales</taxon>
        <taxon>Anaerovoracaceae</taxon>
        <taxon>Hornefia</taxon>
    </lineage>
</organism>
<dbReference type="EMBL" id="MJIE01000001">
    <property type="protein sequence ID" value="OLR55915.1"/>
    <property type="molecule type" value="Genomic_DNA"/>
</dbReference>
<dbReference type="PANTHER" id="PTHR42867">
    <property type="entry name" value="MEMBRANE PROTEIN-RELATED"/>
    <property type="match status" value="1"/>
</dbReference>
<keyword evidence="2" id="KW-1133">Transmembrane helix</keyword>
<reference evidence="3 4" key="1">
    <citation type="journal article" date="2016" name="Appl. Environ. Microbiol.">
        <title>Function and Phylogeny of Bacterial Butyryl Coenzyme A:Acetate Transferases and Their Diversity in the Proximal Colon of Swine.</title>
        <authorList>
            <person name="Trachsel J."/>
            <person name="Bayles D.O."/>
            <person name="Looft T."/>
            <person name="Levine U.Y."/>
            <person name="Allen H.K."/>
        </authorList>
    </citation>
    <scope>NUCLEOTIDE SEQUENCE [LARGE SCALE GENOMIC DNA]</scope>
    <source>
        <strain evidence="3 4">68-3-10</strain>
    </source>
</reference>
<dbReference type="PANTHER" id="PTHR42867:SF1">
    <property type="entry name" value="MEMBRANE PROTEIN-RELATED"/>
    <property type="match status" value="1"/>
</dbReference>
<dbReference type="RefSeq" id="WP_075713016.1">
    <property type="nucleotide sequence ID" value="NZ_MJIE01000001.1"/>
</dbReference>
<dbReference type="STRING" id="1261640.BHK98_07490"/>
<dbReference type="Proteomes" id="UP000187404">
    <property type="component" value="Unassembled WGS sequence"/>
</dbReference>
<keyword evidence="4" id="KW-1185">Reference proteome</keyword>
<dbReference type="AlphaFoldDB" id="A0A1Q9JIC4"/>
<dbReference type="InterPro" id="IPR010787">
    <property type="entry name" value="DUF1385"/>
</dbReference>
<evidence type="ECO:0000256" key="2">
    <source>
        <dbReference type="SAM" id="Phobius"/>
    </source>
</evidence>
<accession>A0A1Q9JIC4</accession>
<evidence type="ECO:0000256" key="1">
    <source>
        <dbReference type="SAM" id="MobiDB-lite"/>
    </source>
</evidence>
<dbReference type="Pfam" id="PF07136">
    <property type="entry name" value="DUF1385"/>
    <property type="match status" value="1"/>
</dbReference>
<keyword evidence="2" id="KW-0472">Membrane</keyword>
<sequence>MDMSRIFLKDACPTPIGGQAVLEGVMMRGMERTAIAVRLPDGRIHMKTNKNTASARWTRIPLLRGVVSFVISLVEGTKTLTWSADVAEYFMEDDEEEYEPGRFEAWLTGRIGENEVWQLMIFLSVLIALVFAVGVFVLLPTAAIGWLKPFVPGAVTLNLIEGVLRIIMFIVYIAAISRMKDIRRVFEYHGAEHKTIHCFENNLELTPANAQQFYTLHPRCGTSFLMFVMVVSLVLFSLLGWPDLLMRIVSRILLLPVVAGLSYELLKWAGRSDNWLVRILSIPGLYLQKLTTREPDDSQLEIAIAALKGVLVEPEAPCIEGIVDRNGQLLEPMDLAALKKEREEVSGTEGSGEQNDAERTCDDGEGTDQ</sequence>
<feature type="transmembrane region" description="Helical" evidence="2">
    <location>
        <begin position="119"/>
        <end position="147"/>
    </location>
</feature>
<feature type="transmembrane region" description="Helical" evidence="2">
    <location>
        <begin position="224"/>
        <end position="242"/>
    </location>
</feature>
<gene>
    <name evidence="3" type="ORF">BHK98_07490</name>
</gene>